<dbReference type="RefSeq" id="WP_045245729.1">
    <property type="nucleotide sequence ID" value="NZ_JPSL02000019.1"/>
</dbReference>
<dbReference type="EMBL" id="JPSL02000019">
    <property type="protein sequence ID" value="KIX84851.1"/>
    <property type="molecule type" value="Genomic_DNA"/>
</dbReference>
<accession>A0A0D6XBZ7</accession>
<comment type="caution">
    <text evidence="1">The sequence shown here is derived from an EMBL/GenBank/DDBJ whole genome shotgun (WGS) entry which is preliminary data.</text>
</comment>
<evidence type="ECO:0000313" key="1">
    <source>
        <dbReference type="EMBL" id="KIX84851.1"/>
    </source>
</evidence>
<reference evidence="1 2" key="1">
    <citation type="journal article" date="2015" name="Genome Announc.">
        <title>Draft Genome Sequence of the Thermophile Thermus filiformis ATCC 43280, Producer of Carotenoid-(Di)glucoside-Branched Fatty Acid (Di)esters and Source of Hyperthermostable Enzymes of Biotechnological Interest.</title>
        <authorList>
            <person name="Mandelli F."/>
            <person name="Oliveira Ramires B."/>
            <person name="Couger M.B."/>
            <person name="Paixao D.A."/>
            <person name="Camilo C.M."/>
            <person name="Polikarpov I."/>
            <person name="Prade R."/>
            <person name="Riano-Pachon D.M."/>
            <person name="Squina F.M."/>
        </authorList>
    </citation>
    <scope>NUCLEOTIDE SEQUENCE [LARGE SCALE GENOMIC DNA]</scope>
    <source>
        <strain evidence="1 2">ATCC 43280</strain>
    </source>
</reference>
<feature type="non-terminal residue" evidence="1">
    <location>
        <position position="74"/>
    </location>
</feature>
<dbReference type="AlphaFoldDB" id="A0A0D6XBZ7"/>
<proteinExistence type="predicted"/>
<gene>
    <name evidence="1" type="ORF">THFILI_00090</name>
</gene>
<evidence type="ECO:0000313" key="2">
    <source>
        <dbReference type="Proteomes" id="UP000030364"/>
    </source>
</evidence>
<name>A0A0D6XBZ7_THEFI</name>
<keyword evidence="2" id="KW-1185">Reference proteome</keyword>
<sequence length="74" mass="8506">MHRGVEGGRDPRRYELRVAERAVSVRLRGRFQSRPPKRDPGPLVRRHMGASLRRLAEATWLLEGHATPSHMLTL</sequence>
<protein>
    <submittedName>
        <fullName evidence="1">Uncharacterized protein</fullName>
    </submittedName>
</protein>
<organism evidence="1 2">
    <name type="scientific">Thermus filiformis</name>
    <dbReference type="NCBI Taxonomy" id="276"/>
    <lineage>
        <taxon>Bacteria</taxon>
        <taxon>Thermotogati</taxon>
        <taxon>Deinococcota</taxon>
        <taxon>Deinococci</taxon>
        <taxon>Thermales</taxon>
        <taxon>Thermaceae</taxon>
        <taxon>Thermus</taxon>
    </lineage>
</organism>
<dbReference type="Proteomes" id="UP000030364">
    <property type="component" value="Unassembled WGS sequence"/>
</dbReference>